<reference evidence="5" key="1">
    <citation type="journal article" date="2019" name="Int. J. Syst. Evol. Microbiol.">
        <title>The Global Catalogue of Microorganisms (GCM) 10K type strain sequencing project: providing services to taxonomists for standard genome sequencing and annotation.</title>
        <authorList>
            <consortium name="The Broad Institute Genomics Platform"/>
            <consortium name="The Broad Institute Genome Sequencing Center for Infectious Disease"/>
            <person name="Wu L."/>
            <person name="Ma J."/>
        </authorList>
    </citation>
    <scope>NUCLEOTIDE SEQUENCE [LARGE SCALE GENOMIC DNA]</scope>
    <source>
        <strain evidence="5">CCUG 49339</strain>
    </source>
</reference>
<evidence type="ECO:0000256" key="2">
    <source>
        <dbReference type="SAM" id="Phobius"/>
    </source>
</evidence>
<dbReference type="EMBL" id="JBHUEM010000016">
    <property type="protein sequence ID" value="MFD1737109.1"/>
    <property type="molecule type" value="Genomic_DNA"/>
</dbReference>
<feature type="domain" description="Sporulation membrane protein YtrI C-terminal" evidence="3">
    <location>
        <begin position="80"/>
        <end position="164"/>
    </location>
</feature>
<keyword evidence="5" id="KW-1185">Reference proteome</keyword>
<feature type="transmembrane region" description="Helical" evidence="2">
    <location>
        <begin position="12"/>
        <end position="34"/>
    </location>
</feature>
<accession>A0ABW4LQP9</accession>
<evidence type="ECO:0000313" key="5">
    <source>
        <dbReference type="Proteomes" id="UP001597214"/>
    </source>
</evidence>
<name>A0ABW4LQP9_9BACI</name>
<organism evidence="4 5">
    <name type="scientific">Bacillus salitolerans</name>
    <dbReference type="NCBI Taxonomy" id="1437434"/>
    <lineage>
        <taxon>Bacteria</taxon>
        <taxon>Bacillati</taxon>
        <taxon>Bacillota</taxon>
        <taxon>Bacilli</taxon>
        <taxon>Bacillales</taxon>
        <taxon>Bacillaceae</taxon>
        <taxon>Bacillus</taxon>
    </lineage>
</organism>
<evidence type="ECO:0000259" key="3">
    <source>
        <dbReference type="Pfam" id="PF26347"/>
    </source>
</evidence>
<keyword evidence="2" id="KW-1133">Transmembrane helix</keyword>
<evidence type="ECO:0000313" key="4">
    <source>
        <dbReference type="EMBL" id="MFD1737109.1"/>
    </source>
</evidence>
<dbReference type="Proteomes" id="UP001597214">
    <property type="component" value="Unassembled WGS sequence"/>
</dbReference>
<evidence type="ECO:0000256" key="1">
    <source>
        <dbReference type="SAM" id="Coils"/>
    </source>
</evidence>
<sequence length="169" mass="20222">MRIPALYEKKTWQRFFAGAVCGGLISWIIFAYMYGEYQDAQIIHISKQAKEIMNLKQDIDIWKKDYEKLNEENKKGITLQEINVKLLNAERYKLDSLRKYEIEKGAKHDINHLIAKEISTVYESRELIKRTIENKVITIDEKRYRLEVRGLYLLYTNLDVEVSMRFHEE</sequence>
<comment type="caution">
    <text evidence="4">The sequence shown here is derived from an EMBL/GenBank/DDBJ whole genome shotgun (WGS) entry which is preliminary data.</text>
</comment>
<keyword evidence="2" id="KW-0472">Membrane</keyword>
<dbReference type="RefSeq" id="WP_377928307.1">
    <property type="nucleotide sequence ID" value="NZ_JBHUEM010000016.1"/>
</dbReference>
<gene>
    <name evidence="4" type="primary">ytrI</name>
    <name evidence="4" type="ORF">ACFSCX_11155</name>
</gene>
<dbReference type="Pfam" id="PF26347">
    <property type="entry name" value="YtrI_sporulation"/>
    <property type="match status" value="1"/>
</dbReference>
<dbReference type="InterPro" id="IPR048198">
    <property type="entry name" value="YtrI"/>
</dbReference>
<dbReference type="NCBIfam" id="NF041479">
    <property type="entry name" value="spor_membprot_YtrI"/>
    <property type="match status" value="1"/>
</dbReference>
<proteinExistence type="predicted"/>
<protein>
    <submittedName>
        <fullName evidence="4">Sporulation membrane protein YtrI</fullName>
    </submittedName>
</protein>
<keyword evidence="1" id="KW-0175">Coiled coil</keyword>
<dbReference type="InterPro" id="IPR058620">
    <property type="entry name" value="YtrI_C"/>
</dbReference>
<keyword evidence="2" id="KW-0812">Transmembrane</keyword>
<feature type="coiled-coil region" evidence="1">
    <location>
        <begin position="45"/>
        <end position="72"/>
    </location>
</feature>